<feature type="repeat" description="WD" evidence="7">
    <location>
        <begin position="278"/>
        <end position="310"/>
    </location>
</feature>
<protein>
    <recommendedName>
        <fullName evidence="6">Serine-threonine kinase receptor-associated protein</fullName>
    </recommendedName>
</protein>
<gene>
    <name evidence="8" type="ORF">SYNPS1DRAFT_32409</name>
</gene>
<dbReference type="GO" id="GO:0003723">
    <property type="term" value="F:RNA binding"/>
    <property type="evidence" value="ECO:0007669"/>
    <property type="project" value="TreeGrafter"/>
</dbReference>
<dbReference type="PANTHER" id="PTHR19877:SF13">
    <property type="entry name" value="SERINE-THREONINE KINASE RECEPTOR-ASSOCIATED PROTEIN"/>
    <property type="match status" value="1"/>
</dbReference>
<keyword evidence="9" id="KW-1185">Reference proteome</keyword>
<comment type="similarity">
    <text evidence="5">Belongs to the WD repeat STRAP family.</text>
</comment>
<dbReference type="InterPro" id="IPR036322">
    <property type="entry name" value="WD40_repeat_dom_sf"/>
</dbReference>
<accession>A0A4V1J280</accession>
<dbReference type="CDD" id="cd00200">
    <property type="entry name" value="WD40"/>
    <property type="match status" value="1"/>
</dbReference>
<organism evidence="8 9">
    <name type="scientific">Syncephalis pseudoplumigaleata</name>
    <dbReference type="NCBI Taxonomy" id="1712513"/>
    <lineage>
        <taxon>Eukaryota</taxon>
        <taxon>Fungi</taxon>
        <taxon>Fungi incertae sedis</taxon>
        <taxon>Zoopagomycota</taxon>
        <taxon>Zoopagomycotina</taxon>
        <taxon>Zoopagomycetes</taxon>
        <taxon>Zoopagales</taxon>
        <taxon>Piptocephalidaceae</taxon>
        <taxon>Syncephalis</taxon>
    </lineage>
</organism>
<evidence type="ECO:0000313" key="9">
    <source>
        <dbReference type="Proteomes" id="UP000278143"/>
    </source>
</evidence>
<evidence type="ECO:0000256" key="4">
    <source>
        <dbReference type="ARBA" id="ARBA00023187"/>
    </source>
</evidence>
<sequence length="332" mass="36169">MVPGHPGGPINTGNGGIKQIPLTCSGHTRPVVQLQFSPVLEDGSYLLISACKDGNPMLRIGATGDWIGTFKGHKGAVWCARLNMDASRAVTASADFSAKVWDTFSGEVLHTFQHKHIVRAVDISPDGRYVVTGGHEKVVRMYDLTTPDAAPRLAMGHEATIKGIVWDQWHGVLITHAEEPGVRIWDLRTLKSSHVLETPDPVTSVELSSDGAVISATAGKAVYFWDADTYELVKTINMTFAASCVTLHPTRARFVVGSSSDLWVRVYDLASGQELELYKGHHGPVHTVSYSPDGEVYATGSEDGTIRLWQTIPGTEYGLWQAHSWQLPPAFQ</sequence>
<dbReference type="PANTHER" id="PTHR19877">
    <property type="entry name" value="EUKARYOTIC TRANSLATION INITIATION FACTOR 3 SUBUNIT I"/>
    <property type="match status" value="1"/>
</dbReference>
<keyword evidence="4" id="KW-0508">mRNA splicing</keyword>
<reference evidence="9" key="1">
    <citation type="journal article" date="2018" name="Nat. Microbiol.">
        <title>Leveraging single-cell genomics to expand the fungal tree of life.</title>
        <authorList>
            <person name="Ahrendt S.R."/>
            <person name="Quandt C.A."/>
            <person name="Ciobanu D."/>
            <person name="Clum A."/>
            <person name="Salamov A."/>
            <person name="Andreopoulos B."/>
            <person name="Cheng J.F."/>
            <person name="Woyke T."/>
            <person name="Pelin A."/>
            <person name="Henrissat B."/>
            <person name="Reynolds N.K."/>
            <person name="Benny G.L."/>
            <person name="Smith M.E."/>
            <person name="James T.Y."/>
            <person name="Grigoriev I.V."/>
        </authorList>
    </citation>
    <scope>NUCLEOTIDE SEQUENCE [LARGE SCALE GENOMIC DNA]</scope>
    <source>
        <strain evidence="9">Benny S71-1</strain>
    </source>
</reference>
<dbReference type="GO" id="GO:0032797">
    <property type="term" value="C:SMN complex"/>
    <property type="evidence" value="ECO:0007669"/>
    <property type="project" value="TreeGrafter"/>
</dbReference>
<keyword evidence="3" id="KW-0677">Repeat</keyword>
<dbReference type="Proteomes" id="UP000278143">
    <property type="component" value="Unassembled WGS sequence"/>
</dbReference>
<proteinExistence type="inferred from homology"/>
<feature type="repeat" description="WD" evidence="7">
    <location>
        <begin position="111"/>
        <end position="152"/>
    </location>
</feature>
<evidence type="ECO:0000313" key="8">
    <source>
        <dbReference type="EMBL" id="RKP27629.1"/>
    </source>
</evidence>
<evidence type="ECO:0000256" key="5">
    <source>
        <dbReference type="ARBA" id="ARBA00038394"/>
    </source>
</evidence>
<feature type="repeat" description="WD" evidence="7">
    <location>
        <begin position="154"/>
        <end position="195"/>
    </location>
</feature>
<dbReference type="GO" id="GO:0000387">
    <property type="term" value="P:spliceosomal snRNP assembly"/>
    <property type="evidence" value="ECO:0007669"/>
    <property type="project" value="TreeGrafter"/>
</dbReference>
<keyword evidence="1 7" id="KW-0853">WD repeat</keyword>
<evidence type="ECO:0000256" key="3">
    <source>
        <dbReference type="ARBA" id="ARBA00022737"/>
    </source>
</evidence>
<evidence type="ECO:0000256" key="7">
    <source>
        <dbReference type="PROSITE-ProRule" id="PRU00221"/>
    </source>
</evidence>
<dbReference type="SUPFAM" id="SSF50978">
    <property type="entry name" value="WD40 repeat-like"/>
    <property type="match status" value="1"/>
</dbReference>
<keyword evidence="2" id="KW-0507">mRNA processing</keyword>
<dbReference type="InterPro" id="IPR015943">
    <property type="entry name" value="WD40/YVTN_repeat-like_dom_sf"/>
</dbReference>
<dbReference type="Pfam" id="PF00400">
    <property type="entry name" value="WD40"/>
    <property type="match status" value="4"/>
</dbReference>
<dbReference type="EMBL" id="KZ989177">
    <property type="protein sequence ID" value="RKP27629.1"/>
    <property type="molecule type" value="Genomic_DNA"/>
</dbReference>
<evidence type="ECO:0000256" key="1">
    <source>
        <dbReference type="ARBA" id="ARBA00022574"/>
    </source>
</evidence>
<evidence type="ECO:0000256" key="6">
    <source>
        <dbReference type="ARBA" id="ARBA00040390"/>
    </source>
</evidence>
<feature type="repeat" description="WD" evidence="7">
    <location>
        <begin position="70"/>
        <end position="111"/>
    </location>
</feature>
<dbReference type="SMART" id="SM00320">
    <property type="entry name" value="WD40"/>
    <property type="match status" value="7"/>
</dbReference>
<dbReference type="PROSITE" id="PS50294">
    <property type="entry name" value="WD_REPEATS_REGION"/>
    <property type="match status" value="3"/>
</dbReference>
<dbReference type="PROSITE" id="PS50082">
    <property type="entry name" value="WD_REPEATS_2"/>
    <property type="match status" value="4"/>
</dbReference>
<evidence type="ECO:0000256" key="2">
    <source>
        <dbReference type="ARBA" id="ARBA00022664"/>
    </source>
</evidence>
<dbReference type="AlphaFoldDB" id="A0A4V1J280"/>
<dbReference type="InterPro" id="IPR001680">
    <property type="entry name" value="WD40_rpt"/>
</dbReference>
<dbReference type="Gene3D" id="2.130.10.10">
    <property type="entry name" value="YVTN repeat-like/Quinoprotein amine dehydrogenase"/>
    <property type="match status" value="1"/>
</dbReference>
<name>A0A4V1J280_9FUNG</name>
<dbReference type="OrthoDB" id="408728at2759"/>